<dbReference type="Pfam" id="PF02518">
    <property type="entry name" value="HATPase_c"/>
    <property type="match status" value="1"/>
</dbReference>
<keyword evidence="11" id="KW-0067">ATP-binding</keyword>
<reference evidence="12" key="1">
    <citation type="journal article" date="2019" name="Int. J. Syst. Evol. Microbiol.">
        <title>The Global Catalogue of Microorganisms (GCM) 10K type strain sequencing project: providing services to taxonomists for standard genome sequencing and annotation.</title>
        <authorList>
            <consortium name="The Broad Institute Genomics Platform"/>
            <consortium name="The Broad Institute Genome Sequencing Center for Infectious Disease"/>
            <person name="Wu L."/>
            <person name="Ma J."/>
        </authorList>
    </citation>
    <scope>NUCLEOTIDE SEQUENCE [LARGE SCALE GENOMIC DNA]</scope>
    <source>
        <strain evidence="12">KCTC 52094</strain>
    </source>
</reference>
<dbReference type="SMART" id="SM00388">
    <property type="entry name" value="HisKA"/>
    <property type="match status" value="1"/>
</dbReference>
<dbReference type="PRINTS" id="PR00344">
    <property type="entry name" value="BCTRLSENSOR"/>
</dbReference>
<feature type="modified residue" description="Phosphohistidine" evidence="5">
    <location>
        <position position="915"/>
    </location>
</feature>
<evidence type="ECO:0000313" key="12">
    <source>
        <dbReference type="Proteomes" id="UP001595593"/>
    </source>
</evidence>
<dbReference type="InterPro" id="IPR005467">
    <property type="entry name" value="His_kinase_dom"/>
</dbReference>
<keyword evidence="3 6" id="KW-0597">Phosphoprotein</keyword>
<dbReference type="PANTHER" id="PTHR45339:SF5">
    <property type="entry name" value="HISTIDINE KINASE"/>
    <property type="match status" value="1"/>
</dbReference>
<keyword evidence="12" id="KW-1185">Reference proteome</keyword>
<evidence type="ECO:0000256" key="2">
    <source>
        <dbReference type="ARBA" id="ARBA00012438"/>
    </source>
</evidence>
<dbReference type="SMART" id="SM00387">
    <property type="entry name" value="HATPase_c"/>
    <property type="match status" value="1"/>
</dbReference>
<dbReference type="InterPro" id="IPR036890">
    <property type="entry name" value="HATPase_C_sf"/>
</dbReference>
<dbReference type="CDD" id="cd17546">
    <property type="entry name" value="REC_hyHK_CKI1_RcsC-like"/>
    <property type="match status" value="1"/>
</dbReference>
<dbReference type="Pfam" id="PF01627">
    <property type="entry name" value="Hpt"/>
    <property type="match status" value="1"/>
</dbReference>
<dbReference type="InterPro" id="IPR036641">
    <property type="entry name" value="HPT_dom_sf"/>
</dbReference>
<feature type="domain" description="Histidine kinase" evidence="8">
    <location>
        <begin position="467"/>
        <end position="694"/>
    </location>
</feature>
<comment type="catalytic activity">
    <reaction evidence="1">
        <text>ATP + protein L-histidine = ADP + protein N-phospho-L-histidine.</text>
        <dbReference type="EC" id="2.7.13.3"/>
    </reaction>
</comment>
<dbReference type="RefSeq" id="WP_379594976.1">
    <property type="nucleotide sequence ID" value="NZ_JBHRTN010000007.1"/>
</dbReference>
<dbReference type="PROSITE" id="PS50109">
    <property type="entry name" value="HIS_KIN"/>
    <property type="match status" value="1"/>
</dbReference>
<sequence length="981" mass="104562">MQNFRRLRIAILLAAAALLLVQWLATSLLVGRAREAAWATASETVSRVSRAVEASLNRSFVQVDAMLAGLPALLAPLAETNDLTPLQLNRVLRELNNQNFAFRDVLLVGKDGMPVATGLSVSRRRPLPPAISQSFFPGAPRTGAVLIGGPFRNPSTGEWSLYIARGVTLPGFGELLAVAEMPVPVLSTQLSAASGEATGMRISLEREDGTLLASLPHDETRIGSRLSPTAAQRLAESGGTAREERSRLDGSTIIAAQRPLLYPSMTVSAALGLEPALAGWQQERVRALGISAGFALLVAALAAALILALRQRERVETERNRWRAMLENALDSMTDGFVMWDAEGRLVACNARYKDFYRVSAPFIQPGAHFNDIMREGFLRGQYPQAGTDLDAFLAEMHRWHRGDSPPMERLLPDGRWVLVTERATPGGGTVGIRTDITEMKRAMQELAEARDAAAAAAEAKSQFLARMSHELRTPLNGILGFAQVLSNDPRLASDQREQLRILQEAAQHLLELVNGLLDLSKIAAGRLELRPAATVLRPMLERAAALMAPEIQRKAQRFTLDIAPGTPEAVLADPTRLRQLLLNLLSNAVKFTPAGGRVWLRAAPSSNAASDGAGLRVEVQDSGPGVPAEQRHLLFRDFVQLATPGAASEEMAFGTGLGLSIAAQLAALMGGQIGCESTPGQGALFWVELPLPAVTLVAPDIMPGQNAAAASAPAGVPLRVLVADDVPANRLVARAMLTSAGHHVTCVEDGLAALRAASQTEFDLILMDLQMPVMDGLEATRHIRALSEPHGRVPVIAVTASVMPEQVEACRAVGMDAHLAKPLDRDTLLRLVAHFAPRNLAAVVPAMPLERGDAAPADGPPLVDIAALAALRTDLGPAAPAVIREFIHEMERGADALAALVAAPQAEPLRAATHRLQGVARTFGAPLLSQALDRLQTAIAEGESATALEAALAVLQQTLPELRRLTEQDGLAHPTGELPS</sequence>
<dbReference type="EC" id="2.7.13.3" evidence="2"/>
<dbReference type="Gene3D" id="1.20.120.160">
    <property type="entry name" value="HPT domain"/>
    <property type="match status" value="1"/>
</dbReference>
<dbReference type="Gene3D" id="3.30.565.10">
    <property type="entry name" value="Histidine kinase-like ATPase, C-terminal domain"/>
    <property type="match status" value="1"/>
</dbReference>
<evidence type="ECO:0000259" key="8">
    <source>
        <dbReference type="PROSITE" id="PS50109"/>
    </source>
</evidence>
<keyword evidence="7" id="KW-1133">Transmembrane helix</keyword>
<dbReference type="Pfam" id="PF00512">
    <property type="entry name" value="HisKA"/>
    <property type="match status" value="1"/>
</dbReference>
<evidence type="ECO:0000259" key="10">
    <source>
        <dbReference type="PROSITE" id="PS50894"/>
    </source>
</evidence>
<gene>
    <name evidence="11" type="ORF">ACFOD4_05715</name>
</gene>
<feature type="transmembrane region" description="Helical" evidence="7">
    <location>
        <begin position="260"/>
        <end position="280"/>
    </location>
</feature>
<dbReference type="Gene3D" id="3.30.450.20">
    <property type="entry name" value="PAS domain"/>
    <property type="match status" value="2"/>
</dbReference>
<dbReference type="SUPFAM" id="SSF55785">
    <property type="entry name" value="PYP-like sensor domain (PAS domain)"/>
    <property type="match status" value="1"/>
</dbReference>
<evidence type="ECO:0000256" key="7">
    <source>
        <dbReference type="SAM" id="Phobius"/>
    </source>
</evidence>
<evidence type="ECO:0000256" key="6">
    <source>
        <dbReference type="PROSITE-ProRule" id="PRU00169"/>
    </source>
</evidence>
<evidence type="ECO:0000313" key="11">
    <source>
        <dbReference type="EMBL" id="MFC3124554.1"/>
    </source>
</evidence>
<evidence type="ECO:0000256" key="4">
    <source>
        <dbReference type="ARBA" id="ARBA00023012"/>
    </source>
</evidence>
<dbReference type="Pfam" id="PF00072">
    <property type="entry name" value="Response_reg"/>
    <property type="match status" value="1"/>
</dbReference>
<dbReference type="InterPro" id="IPR008207">
    <property type="entry name" value="Sig_transdc_His_kin_Hpt_dom"/>
</dbReference>
<dbReference type="CDD" id="cd00082">
    <property type="entry name" value="HisKA"/>
    <property type="match status" value="1"/>
</dbReference>
<keyword evidence="7" id="KW-0812">Transmembrane</keyword>
<feature type="domain" description="HPt" evidence="10">
    <location>
        <begin position="876"/>
        <end position="973"/>
    </location>
</feature>
<protein>
    <recommendedName>
        <fullName evidence="2">histidine kinase</fullName>
        <ecNumber evidence="2">2.7.13.3</ecNumber>
    </recommendedName>
</protein>
<dbReference type="PROSITE" id="PS50894">
    <property type="entry name" value="HPT"/>
    <property type="match status" value="1"/>
</dbReference>
<dbReference type="SUPFAM" id="SSF47226">
    <property type="entry name" value="Histidine-containing phosphotransfer domain, HPT domain"/>
    <property type="match status" value="1"/>
</dbReference>
<dbReference type="Pfam" id="PF12860">
    <property type="entry name" value="PAS_7"/>
    <property type="match status" value="1"/>
</dbReference>
<feature type="modified residue" description="4-aspartylphosphate" evidence="6">
    <location>
        <position position="769"/>
    </location>
</feature>
<dbReference type="EMBL" id="JBHRTN010000007">
    <property type="protein sequence ID" value="MFC3124554.1"/>
    <property type="molecule type" value="Genomic_DNA"/>
</dbReference>
<dbReference type="GO" id="GO:0005524">
    <property type="term" value="F:ATP binding"/>
    <property type="evidence" value="ECO:0007669"/>
    <property type="project" value="UniProtKB-KW"/>
</dbReference>
<dbReference type="CDD" id="cd12915">
    <property type="entry name" value="PDC2_DGC_like"/>
    <property type="match status" value="1"/>
</dbReference>
<keyword evidence="11" id="KW-0547">Nucleotide-binding</keyword>
<dbReference type="InterPro" id="IPR001789">
    <property type="entry name" value="Sig_transdc_resp-reg_receiver"/>
</dbReference>
<dbReference type="InterPro" id="IPR011006">
    <property type="entry name" value="CheY-like_superfamily"/>
</dbReference>
<dbReference type="SMART" id="SM00448">
    <property type="entry name" value="REC"/>
    <property type="match status" value="1"/>
</dbReference>
<dbReference type="InterPro" id="IPR003594">
    <property type="entry name" value="HATPase_dom"/>
</dbReference>
<dbReference type="SUPFAM" id="SSF47384">
    <property type="entry name" value="Homodimeric domain of signal transducing histidine kinase"/>
    <property type="match status" value="1"/>
</dbReference>
<dbReference type="CDD" id="cd18773">
    <property type="entry name" value="PDC1_HK_sensor"/>
    <property type="match status" value="1"/>
</dbReference>
<evidence type="ECO:0000256" key="1">
    <source>
        <dbReference type="ARBA" id="ARBA00000085"/>
    </source>
</evidence>
<evidence type="ECO:0000256" key="5">
    <source>
        <dbReference type="PROSITE-ProRule" id="PRU00110"/>
    </source>
</evidence>
<dbReference type="SUPFAM" id="SSF52172">
    <property type="entry name" value="CheY-like"/>
    <property type="match status" value="1"/>
</dbReference>
<feature type="domain" description="Response regulatory" evidence="9">
    <location>
        <begin position="720"/>
        <end position="837"/>
    </location>
</feature>
<dbReference type="InterPro" id="IPR036097">
    <property type="entry name" value="HisK_dim/P_sf"/>
</dbReference>
<dbReference type="InterPro" id="IPR003661">
    <property type="entry name" value="HisK_dim/P_dom"/>
</dbReference>
<evidence type="ECO:0000259" key="9">
    <source>
        <dbReference type="PROSITE" id="PS50110"/>
    </source>
</evidence>
<feature type="transmembrane region" description="Helical" evidence="7">
    <location>
        <begin position="287"/>
        <end position="309"/>
    </location>
</feature>
<dbReference type="Proteomes" id="UP001595593">
    <property type="component" value="Unassembled WGS sequence"/>
</dbReference>
<name>A0ABV7FYT0_9PROT</name>
<dbReference type="PANTHER" id="PTHR45339">
    <property type="entry name" value="HYBRID SIGNAL TRANSDUCTION HISTIDINE KINASE J"/>
    <property type="match status" value="1"/>
</dbReference>
<dbReference type="InterPro" id="IPR004358">
    <property type="entry name" value="Sig_transdc_His_kin-like_C"/>
</dbReference>
<dbReference type="Gene3D" id="1.10.287.130">
    <property type="match status" value="1"/>
</dbReference>
<dbReference type="PROSITE" id="PS50110">
    <property type="entry name" value="RESPONSE_REGULATORY"/>
    <property type="match status" value="1"/>
</dbReference>
<evidence type="ECO:0000256" key="3">
    <source>
        <dbReference type="ARBA" id="ARBA00022553"/>
    </source>
</evidence>
<dbReference type="SUPFAM" id="SSF55874">
    <property type="entry name" value="ATPase domain of HSP90 chaperone/DNA topoisomerase II/histidine kinase"/>
    <property type="match status" value="1"/>
</dbReference>
<comment type="caution">
    <text evidence="11">The sequence shown here is derived from an EMBL/GenBank/DDBJ whole genome shotgun (WGS) entry which is preliminary data.</text>
</comment>
<dbReference type="Gene3D" id="3.40.50.2300">
    <property type="match status" value="1"/>
</dbReference>
<dbReference type="InterPro" id="IPR035965">
    <property type="entry name" value="PAS-like_dom_sf"/>
</dbReference>
<keyword evidence="4" id="KW-0902">Two-component regulatory system</keyword>
<proteinExistence type="predicted"/>
<accession>A0ABV7FYT0</accession>
<keyword evidence="7" id="KW-0472">Membrane</keyword>
<organism evidence="11 12">
    <name type="scientific">Teichococcus globiformis</name>
    <dbReference type="NCBI Taxonomy" id="2307229"/>
    <lineage>
        <taxon>Bacteria</taxon>
        <taxon>Pseudomonadati</taxon>
        <taxon>Pseudomonadota</taxon>
        <taxon>Alphaproteobacteria</taxon>
        <taxon>Acetobacterales</taxon>
        <taxon>Roseomonadaceae</taxon>
        <taxon>Roseomonas</taxon>
    </lineage>
</organism>